<dbReference type="PANTHER" id="PTHR44068">
    <property type="entry name" value="ZGC:194242"/>
    <property type="match status" value="1"/>
</dbReference>
<dbReference type="Proteomes" id="UP000177521">
    <property type="component" value="Unassembled WGS sequence"/>
</dbReference>
<accession>A0A1F4XLV9</accession>
<keyword evidence="1" id="KW-0808">Transferase</keyword>
<evidence type="ECO:0000259" key="2">
    <source>
        <dbReference type="Pfam" id="PF08241"/>
    </source>
</evidence>
<evidence type="ECO:0000256" key="1">
    <source>
        <dbReference type="ARBA" id="ARBA00022679"/>
    </source>
</evidence>
<sequence length="294" mass="33844">MSDRKKWSGKEHESKVENFYGSGIEGYHNYHNGYLNFGYWTRAGMTYEEAAENLVRHMGGLLGLGNNSKLLDCGCGMGTQDIFLLKSFSPNSIDALDVTWKHIERARERAKREGVDNGERLRFHHGSATELPFAQDSFTHLLSIEAPEHFDTREKFFHEAIRVLQPSGILAFCDYSLVRQPKNWFERKFLECARWLWQVPKANVYGNEEFRKKLTEAGFENITIDSVGKNTIVGYYFEHRRPESVQAMKKIRGFWKGVVGGYLIDVGVYGAYKMGLCEYIIVRAEKPAQLLNTF</sequence>
<name>A0A1F4XLV9_9BACT</name>
<dbReference type="AlphaFoldDB" id="A0A1F4XLV9"/>
<protein>
    <recommendedName>
        <fullName evidence="2">Methyltransferase type 11 domain-containing protein</fullName>
    </recommendedName>
</protein>
<dbReference type="CDD" id="cd02440">
    <property type="entry name" value="AdoMet_MTases"/>
    <property type="match status" value="1"/>
</dbReference>
<proteinExistence type="predicted"/>
<evidence type="ECO:0000313" key="4">
    <source>
        <dbReference type="Proteomes" id="UP000177521"/>
    </source>
</evidence>
<dbReference type="InterPro" id="IPR029063">
    <property type="entry name" value="SAM-dependent_MTases_sf"/>
</dbReference>
<dbReference type="InterPro" id="IPR013216">
    <property type="entry name" value="Methyltransf_11"/>
</dbReference>
<dbReference type="InterPro" id="IPR050447">
    <property type="entry name" value="Erg6_SMT_methyltransf"/>
</dbReference>
<evidence type="ECO:0000313" key="3">
    <source>
        <dbReference type="EMBL" id="OGC82626.1"/>
    </source>
</evidence>
<dbReference type="EMBL" id="MEWS01000014">
    <property type="protein sequence ID" value="OGC82626.1"/>
    <property type="molecule type" value="Genomic_DNA"/>
</dbReference>
<dbReference type="Gene3D" id="3.40.50.150">
    <property type="entry name" value="Vaccinia Virus protein VP39"/>
    <property type="match status" value="1"/>
</dbReference>
<comment type="caution">
    <text evidence="3">The sequence shown here is derived from an EMBL/GenBank/DDBJ whole genome shotgun (WGS) entry which is preliminary data.</text>
</comment>
<reference evidence="3 4" key="1">
    <citation type="journal article" date="2016" name="Nat. Commun.">
        <title>Thousands of microbial genomes shed light on interconnected biogeochemical processes in an aquifer system.</title>
        <authorList>
            <person name="Anantharaman K."/>
            <person name="Brown C.T."/>
            <person name="Hug L.A."/>
            <person name="Sharon I."/>
            <person name="Castelle C.J."/>
            <person name="Probst A.J."/>
            <person name="Thomas B.C."/>
            <person name="Singh A."/>
            <person name="Wilkins M.J."/>
            <person name="Karaoz U."/>
            <person name="Brodie E.L."/>
            <person name="Williams K.H."/>
            <person name="Hubbard S.S."/>
            <person name="Banfield J.F."/>
        </authorList>
    </citation>
    <scope>NUCLEOTIDE SEQUENCE [LARGE SCALE GENOMIC DNA]</scope>
</reference>
<gene>
    <name evidence="3" type="ORF">A2788_01875</name>
</gene>
<dbReference type="Pfam" id="PF08241">
    <property type="entry name" value="Methyltransf_11"/>
    <property type="match status" value="1"/>
</dbReference>
<dbReference type="PANTHER" id="PTHR44068:SF11">
    <property type="entry name" value="GERANYL DIPHOSPHATE 2-C-METHYLTRANSFERASE"/>
    <property type="match status" value="1"/>
</dbReference>
<dbReference type="SUPFAM" id="SSF53335">
    <property type="entry name" value="S-adenosyl-L-methionine-dependent methyltransferases"/>
    <property type="match status" value="1"/>
</dbReference>
<feature type="domain" description="Methyltransferase type 11" evidence="2">
    <location>
        <begin position="71"/>
        <end position="172"/>
    </location>
</feature>
<organism evidence="3 4">
    <name type="scientific">Candidatus Abawacabacteria bacterium RIFCSPHIGHO2_01_FULL_46_8</name>
    <dbReference type="NCBI Taxonomy" id="1817815"/>
    <lineage>
        <taxon>Bacteria</taxon>
        <taxon>Candidatus Abawacaibacteriota</taxon>
    </lineage>
</organism>